<sequence length="175" mass="18758">MSMRQSNLVVRSGFRPAGVVLVVLNLCTAAVILWGGWMGAEQGGHPWMAVGVIGLGGLLVLMSAIVCARAFAHTVVAVVTARSVLLSGVADPALREWEWKDIAGIDAVEQSMRGLTVATVFRLQLHPSERAQELANGAPAGFGPSFRVSLFHRPKPRTISDFMRSVAPEQCRALK</sequence>
<reference evidence="3" key="1">
    <citation type="submission" date="2019-06" db="EMBL/GenBank/DDBJ databases">
        <title>Gordonia isolated from sludge of a wastewater treatment plant.</title>
        <authorList>
            <person name="Tamura T."/>
            <person name="Aoyama K."/>
            <person name="Kang Y."/>
            <person name="Saito S."/>
            <person name="Akiyama N."/>
            <person name="Yazawa K."/>
            <person name="Gonoi T."/>
            <person name="Mikami Y."/>
        </authorList>
    </citation>
    <scope>NUCLEOTIDE SEQUENCE [LARGE SCALE GENOMIC DNA]</scope>
    <source>
        <strain evidence="3">NBRC 107696</strain>
    </source>
</reference>
<evidence type="ECO:0000313" key="3">
    <source>
        <dbReference type="Proteomes" id="UP000444960"/>
    </source>
</evidence>
<dbReference type="AlphaFoldDB" id="A0A7I9VFS9"/>
<evidence type="ECO:0000256" key="1">
    <source>
        <dbReference type="SAM" id="Phobius"/>
    </source>
</evidence>
<keyword evidence="1" id="KW-0812">Transmembrane</keyword>
<dbReference type="EMBL" id="BJOV01000005">
    <property type="protein sequence ID" value="GEE03870.1"/>
    <property type="molecule type" value="Genomic_DNA"/>
</dbReference>
<keyword evidence="3" id="KW-1185">Reference proteome</keyword>
<organism evidence="2 3">
    <name type="scientific">Gordonia spumicola</name>
    <dbReference type="NCBI Taxonomy" id="589161"/>
    <lineage>
        <taxon>Bacteria</taxon>
        <taxon>Bacillati</taxon>
        <taxon>Actinomycetota</taxon>
        <taxon>Actinomycetes</taxon>
        <taxon>Mycobacteriales</taxon>
        <taxon>Gordoniaceae</taxon>
        <taxon>Gordonia</taxon>
    </lineage>
</organism>
<keyword evidence="1" id="KW-1133">Transmembrane helix</keyword>
<comment type="caution">
    <text evidence="2">The sequence shown here is derived from an EMBL/GenBank/DDBJ whole genome shotgun (WGS) entry which is preliminary data.</text>
</comment>
<protein>
    <submittedName>
        <fullName evidence="2">Uncharacterized protein</fullName>
    </submittedName>
</protein>
<dbReference type="Proteomes" id="UP000444960">
    <property type="component" value="Unassembled WGS sequence"/>
</dbReference>
<keyword evidence="1" id="KW-0472">Membrane</keyword>
<gene>
    <name evidence="2" type="ORF">nbrc107696_43160</name>
</gene>
<evidence type="ECO:0000313" key="2">
    <source>
        <dbReference type="EMBL" id="GEE03870.1"/>
    </source>
</evidence>
<proteinExistence type="predicted"/>
<accession>A0A7I9VFS9</accession>
<feature type="transmembrane region" description="Helical" evidence="1">
    <location>
        <begin position="47"/>
        <end position="72"/>
    </location>
</feature>
<name>A0A7I9VFS9_9ACTN</name>
<feature type="transmembrane region" description="Helical" evidence="1">
    <location>
        <begin position="12"/>
        <end position="35"/>
    </location>
</feature>